<feature type="region of interest" description="Disordered" evidence="1">
    <location>
        <begin position="318"/>
        <end position="340"/>
    </location>
</feature>
<accession>A0A2T0RS53</accession>
<dbReference type="EMBL" id="PVZG01000014">
    <property type="protein sequence ID" value="PRY24026.1"/>
    <property type="molecule type" value="Genomic_DNA"/>
</dbReference>
<feature type="transmembrane region" description="Helical" evidence="2">
    <location>
        <begin position="186"/>
        <end position="212"/>
    </location>
</feature>
<dbReference type="AlphaFoldDB" id="A0A2T0RS53"/>
<evidence type="ECO:0000313" key="4">
    <source>
        <dbReference type="Proteomes" id="UP000239209"/>
    </source>
</evidence>
<reference evidence="3 4" key="1">
    <citation type="submission" date="2018-03" db="EMBL/GenBank/DDBJ databases">
        <title>Genomic Encyclopedia of Archaeal and Bacterial Type Strains, Phase II (KMG-II): from individual species to whole genera.</title>
        <authorList>
            <person name="Goeker M."/>
        </authorList>
    </citation>
    <scope>NUCLEOTIDE SEQUENCE [LARGE SCALE GENOMIC DNA]</scope>
    <source>
        <strain evidence="3 4">DSM 45348</strain>
    </source>
</reference>
<feature type="transmembrane region" description="Helical" evidence="2">
    <location>
        <begin position="261"/>
        <end position="279"/>
    </location>
</feature>
<evidence type="ECO:0000313" key="3">
    <source>
        <dbReference type="EMBL" id="PRY24026.1"/>
    </source>
</evidence>
<keyword evidence="2" id="KW-0472">Membrane</keyword>
<name>A0A2T0RS53_9ACTN</name>
<keyword evidence="2" id="KW-0812">Transmembrane</keyword>
<proteinExistence type="predicted"/>
<keyword evidence="4" id="KW-1185">Reference proteome</keyword>
<protein>
    <submittedName>
        <fullName evidence="3">Uncharacterized protein</fullName>
    </submittedName>
</protein>
<keyword evidence="2" id="KW-1133">Transmembrane helix</keyword>
<dbReference type="Gene3D" id="3.40.50.300">
    <property type="entry name" value="P-loop containing nucleotide triphosphate hydrolases"/>
    <property type="match status" value="1"/>
</dbReference>
<feature type="compositionally biased region" description="Basic and acidic residues" evidence="1">
    <location>
        <begin position="319"/>
        <end position="330"/>
    </location>
</feature>
<organism evidence="3 4">
    <name type="scientific">Pseudosporangium ferrugineum</name>
    <dbReference type="NCBI Taxonomy" id="439699"/>
    <lineage>
        <taxon>Bacteria</taxon>
        <taxon>Bacillati</taxon>
        <taxon>Actinomycetota</taxon>
        <taxon>Actinomycetes</taxon>
        <taxon>Micromonosporales</taxon>
        <taxon>Micromonosporaceae</taxon>
        <taxon>Pseudosporangium</taxon>
    </lineage>
</organism>
<feature type="compositionally biased region" description="Low complexity" evidence="1">
    <location>
        <begin position="331"/>
        <end position="340"/>
    </location>
</feature>
<sequence>MTDTLTPPARPQPPRKDSLPKGVSLHRYWKETPDGPAVRHDHERPVSDDTELPVGVWWMCPADPGCPRGEWVFPRADATLARPKMRGCPEHVVELLPGRALPSDDDPKQAARGRLQQALAEKRAAMAKAATDAANARLAALKTASAQEASQLRDSLRGHAPSAAVSLAALVTDWALLDRLGGLETYALGTCLMVGGAVLAYWAVYLGELVWARRMGYTLRELPRSLRTRAMSHARWIAAGVLASGLWLVIAETLGARLDNWQGVVVNMMAAVMIGLVNYHPWAALVERRKAAARAAREAAEAAARAEQERLAAIAAEQQNRRRQAEEAKQAAEQAAQATARKVVLPDDDRITAGRKFADRWQRIADQARERRDLTGAGFELWRTEVVVDETRKLTTQLDGEDFVIGHEFLIRAEPGVLAPRGTAVSPFVAMKPWLTSMLELDTGMIDLAYQPQRLTGDGSDPKPMVNHGLVTLYDQHPLAENVRHPGPSGVYVDGKGVRWGFAGRDMRGQPVYRRHWQPGQAGGGVRIGVTGMGKSVISQVTAYNDLLLGILPVIHDAGKSLMDFIDFMGVFPMGHTNEHRDVIRESMWAEMKRRQAWINTRTATGINGIEVPADPQWDTAGGPPIRVTWEEFHMHARDQKFITYLSSQVRLQRATAIFAEGATQGGGLSDWADQNLKEQMAEILMQLMRVSDHTARTSGYTGGLMPSTLPALPGMLVMQDMKGEPVAYRSAFIPRKPEDPDALYYRMFDPYSSPVPGVQYLHAPELPAETVEVFRRHGLMDLWELGKTKSGREELINAADPEPGPTVVPADAVAPVVKPKLPATDVVLAMLMHRVEEGQPSMVQADMVRSSWWKQVDGPWSKNDGVPAESTVMRACNSLLENDPALVARDDSEKQARWSILPAGFDRAQAALTVMRGAHRRPAAPGQAAVGGVDVVAMEREAMLAAETRAWIEEQQRQVREALNPRR</sequence>
<gene>
    <name evidence="3" type="ORF">CLV70_114159</name>
</gene>
<dbReference type="InterPro" id="IPR027417">
    <property type="entry name" value="P-loop_NTPase"/>
</dbReference>
<evidence type="ECO:0000256" key="1">
    <source>
        <dbReference type="SAM" id="MobiDB-lite"/>
    </source>
</evidence>
<feature type="transmembrane region" description="Helical" evidence="2">
    <location>
        <begin position="233"/>
        <end position="255"/>
    </location>
</feature>
<dbReference type="RefSeq" id="WP_106129417.1">
    <property type="nucleotide sequence ID" value="NZ_PVZG01000014.1"/>
</dbReference>
<evidence type="ECO:0000256" key="2">
    <source>
        <dbReference type="SAM" id="Phobius"/>
    </source>
</evidence>
<dbReference type="Proteomes" id="UP000239209">
    <property type="component" value="Unassembled WGS sequence"/>
</dbReference>
<dbReference type="OrthoDB" id="3310186at2"/>
<feature type="region of interest" description="Disordered" evidence="1">
    <location>
        <begin position="1"/>
        <end position="49"/>
    </location>
</feature>
<comment type="caution">
    <text evidence="3">The sequence shown here is derived from an EMBL/GenBank/DDBJ whole genome shotgun (WGS) entry which is preliminary data.</text>
</comment>
<feature type="compositionally biased region" description="Basic and acidic residues" evidence="1">
    <location>
        <begin position="28"/>
        <end position="47"/>
    </location>
</feature>